<feature type="domain" description="CobW/HypB/UreG nucleotide-binding" evidence="1">
    <location>
        <begin position="232"/>
        <end position="294"/>
    </location>
</feature>
<dbReference type="Pfam" id="PF02492">
    <property type="entry name" value="cobW"/>
    <property type="match status" value="1"/>
</dbReference>
<dbReference type="PANTHER" id="PTHR42869:SF1">
    <property type="entry name" value="SLL0572 PROTEIN"/>
    <property type="match status" value="1"/>
</dbReference>
<gene>
    <name evidence="2" type="ORF">ENF30_02285</name>
</gene>
<dbReference type="Gene3D" id="3.40.50.720">
    <property type="entry name" value="NAD(P)-binding Rossmann-like Domain"/>
    <property type="match status" value="1"/>
</dbReference>
<dbReference type="EMBL" id="DQWQ01000098">
    <property type="protein sequence ID" value="HDD35609.1"/>
    <property type="molecule type" value="Genomic_DNA"/>
</dbReference>
<sequence length="438" mass="49221">MKKVIIMGAAGRDFHNFNVYFRNNREYKVVAFTATQIPEISGRKYPPELAGELYPDGIPIYPEEELENLVKKYDVDIVVFAYSDVSHEHVMHCASRAHSAGASFMLLGPKDTMLKSSKPVIAICAVRTGCGKSQTTRRVSDILKKFGKKVAVVRHPMPYGDLTKQIVQKFSTFEDLDKYNCTIEEREEYEPHLKRGNVVFAGVDYEKILKEAEKEADIILWDGGNNDFPFYKPDLLIVVADPHRSGHEVKYHPGETNLRMADVVVVNKVDTASFENINTIEENIRKVNPKAVIIEAASPIFVENGERIRGKRVLVIEDGPTVTHGEMGYGAGYVAAKKFGAAAIVDPRPFAVDTIKEAFEKYTHLKEVLPALGYFGKQLEDLEETINNADVDVIVSATPIDLNRIVKSNKPILRVFYELQEIGEPTLEDVIKKFLESK</sequence>
<dbReference type="InterPro" id="IPR003495">
    <property type="entry name" value="CobW/HypB/UreG_nucleotide-bd"/>
</dbReference>
<evidence type="ECO:0000313" key="2">
    <source>
        <dbReference type="EMBL" id="HDD35609.1"/>
    </source>
</evidence>
<protein>
    <submittedName>
        <fullName evidence="2">GTPase</fullName>
    </submittedName>
</protein>
<evidence type="ECO:0000259" key="1">
    <source>
        <dbReference type="Pfam" id="PF02492"/>
    </source>
</evidence>
<dbReference type="Proteomes" id="UP000885706">
    <property type="component" value="Unassembled WGS sequence"/>
</dbReference>
<comment type="caution">
    <text evidence="2">The sequence shown here is derived from an EMBL/GenBank/DDBJ whole genome shotgun (WGS) entry which is preliminary data.</text>
</comment>
<dbReference type="CDD" id="cd00133">
    <property type="entry name" value="PTS_IIB"/>
    <property type="match status" value="1"/>
</dbReference>
<dbReference type="AlphaFoldDB" id="A0A7V0IAA8"/>
<proteinExistence type="predicted"/>
<dbReference type="InterPro" id="IPR027417">
    <property type="entry name" value="P-loop_NTPase"/>
</dbReference>
<dbReference type="SUPFAM" id="SSF52540">
    <property type="entry name" value="P-loop containing nucleoside triphosphate hydrolases"/>
    <property type="match status" value="1"/>
</dbReference>
<name>A0A7V0IAA8_DESA2</name>
<reference evidence="2" key="1">
    <citation type="journal article" date="2020" name="mSystems">
        <title>Genome- and Community-Level Interaction Insights into Carbon Utilization and Element Cycling Functions of Hydrothermarchaeota in Hydrothermal Sediment.</title>
        <authorList>
            <person name="Zhou Z."/>
            <person name="Liu Y."/>
            <person name="Xu W."/>
            <person name="Pan J."/>
            <person name="Luo Z.H."/>
            <person name="Li M."/>
        </authorList>
    </citation>
    <scope>NUCLEOTIDE SEQUENCE [LARGE SCALE GENOMIC DNA]</scope>
    <source>
        <strain evidence="2">HyVt-113</strain>
    </source>
</reference>
<organism evidence="2">
    <name type="scientific">Desulfofervidus auxilii</name>
    <dbReference type="NCBI Taxonomy" id="1621989"/>
    <lineage>
        <taxon>Bacteria</taxon>
        <taxon>Pseudomonadati</taxon>
        <taxon>Thermodesulfobacteriota</taxon>
        <taxon>Candidatus Desulfofervidia</taxon>
        <taxon>Candidatus Desulfofervidales</taxon>
        <taxon>Candidatus Desulfofervidaceae</taxon>
        <taxon>Candidatus Desulfofervidus</taxon>
    </lineage>
</organism>
<dbReference type="InterPro" id="IPR053199">
    <property type="entry name" value="cDPG_synthetase-like"/>
</dbReference>
<dbReference type="PANTHER" id="PTHR42869">
    <property type="entry name" value="SLL0572 PROTEIN"/>
    <property type="match status" value="1"/>
</dbReference>
<dbReference type="Gene3D" id="3.40.50.300">
    <property type="entry name" value="P-loop containing nucleotide triphosphate hydrolases"/>
    <property type="match status" value="1"/>
</dbReference>
<accession>A0A7V0IAA8</accession>